<dbReference type="WBParaSite" id="TCLT_0000733201-mRNA-1">
    <property type="protein sequence ID" value="TCLT_0000733201-mRNA-1"/>
    <property type="gene ID" value="TCLT_0000733201"/>
</dbReference>
<name>A0A0N5D344_THECL</name>
<reference evidence="1 2" key="2">
    <citation type="submission" date="2018-11" db="EMBL/GenBank/DDBJ databases">
        <authorList>
            <consortium name="Pathogen Informatics"/>
        </authorList>
    </citation>
    <scope>NUCLEOTIDE SEQUENCE [LARGE SCALE GENOMIC DNA]</scope>
</reference>
<sequence>MTSSFAPSSEPTAMLDALSKENEFTIMGINEMLAKCYLDDDCKTILHPGTIRMLRRNAVSNIFEHLNAYTIQQINDSTVFHQYCNLKSTQSDNEL</sequence>
<proteinExistence type="predicted"/>
<evidence type="ECO:0000313" key="3">
    <source>
        <dbReference type="WBParaSite" id="TCLT_0000733201-mRNA-1"/>
    </source>
</evidence>
<protein>
    <submittedName>
        <fullName evidence="3">Late expression factor 11</fullName>
    </submittedName>
</protein>
<keyword evidence="2" id="KW-1185">Reference proteome</keyword>
<dbReference type="AlphaFoldDB" id="A0A0N5D344"/>
<organism evidence="3">
    <name type="scientific">Thelazia callipaeda</name>
    <name type="common">Oriental eyeworm</name>
    <name type="synonym">Parasitic nematode</name>
    <dbReference type="NCBI Taxonomy" id="103827"/>
    <lineage>
        <taxon>Eukaryota</taxon>
        <taxon>Metazoa</taxon>
        <taxon>Ecdysozoa</taxon>
        <taxon>Nematoda</taxon>
        <taxon>Chromadorea</taxon>
        <taxon>Rhabditida</taxon>
        <taxon>Spirurina</taxon>
        <taxon>Spiruromorpha</taxon>
        <taxon>Thelazioidea</taxon>
        <taxon>Thelaziidae</taxon>
        <taxon>Thelazia</taxon>
    </lineage>
</organism>
<gene>
    <name evidence="1" type="ORF">TCLT_LOCUS7321</name>
</gene>
<reference evidence="3" key="1">
    <citation type="submission" date="2017-02" db="UniProtKB">
        <authorList>
            <consortium name="WormBaseParasite"/>
        </authorList>
    </citation>
    <scope>IDENTIFICATION</scope>
</reference>
<evidence type="ECO:0000313" key="1">
    <source>
        <dbReference type="EMBL" id="VDN04765.1"/>
    </source>
</evidence>
<dbReference type="EMBL" id="UYYF01004495">
    <property type="protein sequence ID" value="VDN04765.1"/>
    <property type="molecule type" value="Genomic_DNA"/>
</dbReference>
<evidence type="ECO:0000313" key="2">
    <source>
        <dbReference type="Proteomes" id="UP000276776"/>
    </source>
</evidence>
<dbReference type="Proteomes" id="UP000276776">
    <property type="component" value="Unassembled WGS sequence"/>
</dbReference>
<accession>A0A0N5D344</accession>